<evidence type="ECO:0000313" key="2">
    <source>
        <dbReference type="EMBL" id="QDV24087.1"/>
    </source>
</evidence>
<sequence>MSWPDRIDQLLRRLKWPAAWLSLASTPLLVWGLLKLLLRILPSPLGLLPFVLGTVGFIVVWRRFLRTSRMGRFAMTLEHESTHALFALLCMHRIVGFRASVGRGGEVRFTGKGNWLITAAPYFFPTAAILLFLIAYVLPFPGLPWQSFLLGVALGYHVVSTYRETTRDQPDIQQLGTKFCWMFLPAANLAVVSLLIAFAYGRASEMNQWLSDLSQPVRLLISSMWRLASAT</sequence>
<proteinExistence type="predicted"/>
<feature type="transmembrane region" description="Helical" evidence="1">
    <location>
        <begin position="45"/>
        <end position="64"/>
    </location>
</feature>
<dbReference type="Pfam" id="PF13398">
    <property type="entry name" value="Peptidase_M50B"/>
    <property type="match status" value="1"/>
</dbReference>
<dbReference type="InterPro" id="IPR049500">
    <property type="entry name" value="Peptidase_M50B-like"/>
</dbReference>
<dbReference type="KEGG" id="ahel:Q31a_24000"/>
<feature type="transmembrane region" description="Helical" evidence="1">
    <location>
        <begin position="113"/>
        <end position="137"/>
    </location>
</feature>
<keyword evidence="3" id="KW-1185">Reference proteome</keyword>
<dbReference type="Proteomes" id="UP000318017">
    <property type="component" value="Chromosome"/>
</dbReference>
<accession>A0A518G676</accession>
<dbReference type="AlphaFoldDB" id="A0A518G676"/>
<organism evidence="2 3">
    <name type="scientific">Aureliella helgolandensis</name>
    <dbReference type="NCBI Taxonomy" id="2527968"/>
    <lineage>
        <taxon>Bacteria</taxon>
        <taxon>Pseudomonadati</taxon>
        <taxon>Planctomycetota</taxon>
        <taxon>Planctomycetia</taxon>
        <taxon>Pirellulales</taxon>
        <taxon>Pirellulaceae</taxon>
        <taxon>Aureliella</taxon>
    </lineage>
</organism>
<dbReference type="OrthoDB" id="261384at2"/>
<dbReference type="EMBL" id="CP036298">
    <property type="protein sequence ID" value="QDV24087.1"/>
    <property type="molecule type" value="Genomic_DNA"/>
</dbReference>
<keyword evidence="1" id="KW-0472">Membrane</keyword>
<feature type="transmembrane region" description="Helical" evidence="1">
    <location>
        <begin position="179"/>
        <end position="200"/>
    </location>
</feature>
<protein>
    <submittedName>
        <fullName evidence="2">Uncharacterized protein</fullName>
    </submittedName>
</protein>
<keyword evidence="1" id="KW-0812">Transmembrane</keyword>
<reference evidence="2 3" key="1">
    <citation type="submission" date="2019-02" db="EMBL/GenBank/DDBJ databases">
        <title>Deep-cultivation of Planctomycetes and their phenomic and genomic characterization uncovers novel biology.</title>
        <authorList>
            <person name="Wiegand S."/>
            <person name="Jogler M."/>
            <person name="Boedeker C."/>
            <person name="Pinto D."/>
            <person name="Vollmers J."/>
            <person name="Rivas-Marin E."/>
            <person name="Kohn T."/>
            <person name="Peeters S.H."/>
            <person name="Heuer A."/>
            <person name="Rast P."/>
            <person name="Oberbeckmann S."/>
            <person name="Bunk B."/>
            <person name="Jeske O."/>
            <person name="Meyerdierks A."/>
            <person name="Storesund J.E."/>
            <person name="Kallscheuer N."/>
            <person name="Luecker S."/>
            <person name="Lage O.M."/>
            <person name="Pohl T."/>
            <person name="Merkel B.J."/>
            <person name="Hornburger P."/>
            <person name="Mueller R.-W."/>
            <person name="Bruemmer F."/>
            <person name="Labrenz M."/>
            <person name="Spormann A.M."/>
            <person name="Op den Camp H."/>
            <person name="Overmann J."/>
            <person name="Amann R."/>
            <person name="Jetten M.S.M."/>
            <person name="Mascher T."/>
            <person name="Medema M.H."/>
            <person name="Devos D.P."/>
            <person name="Kaster A.-K."/>
            <person name="Ovreas L."/>
            <person name="Rohde M."/>
            <person name="Galperin M.Y."/>
            <person name="Jogler C."/>
        </authorList>
    </citation>
    <scope>NUCLEOTIDE SEQUENCE [LARGE SCALE GENOMIC DNA]</scope>
    <source>
        <strain evidence="2 3">Q31a</strain>
    </source>
</reference>
<evidence type="ECO:0000313" key="3">
    <source>
        <dbReference type="Proteomes" id="UP000318017"/>
    </source>
</evidence>
<name>A0A518G676_9BACT</name>
<gene>
    <name evidence="2" type="ORF">Q31a_24000</name>
</gene>
<dbReference type="RefSeq" id="WP_145077502.1">
    <property type="nucleotide sequence ID" value="NZ_CP036298.1"/>
</dbReference>
<feature type="transmembrane region" description="Helical" evidence="1">
    <location>
        <begin position="20"/>
        <end position="38"/>
    </location>
</feature>
<keyword evidence="1" id="KW-1133">Transmembrane helix</keyword>
<feature type="transmembrane region" description="Helical" evidence="1">
    <location>
        <begin position="143"/>
        <end position="159"/>
    </location>
</feature>
<evidence type="ECO:0000256" key="1">
    <source>
        <dbReference type="SAM" id="Phobius"/>
    </source>
</evidence>